<sequence length="35" mass="4034">MKIKDGNVITFTGEYGVYESGEPRMSSLTNMMWFL</sequence>
<evidence type="ECO:0000313" key="1">
    <source>
        <dbReference type="EMBL" id="ATI17836.1"/>
    </source>
</evidence>
<reference evidence="1 2" key="1">
    <citation type="submission" date="2017-07" db="EMBL/GenBank/DDBJ databases">
        <title>In vitro design and evaluation of phage cocktails against multidrug-resistant Aeromonas salmonicida.</title>
        <authorList>
            <person name="Chen L."/>
            <person name="Yuan S."/>
            <person name="Ma Y."/>
        </authorList>
    </citation>
    <scope>NUCLEOTIDE SEQUENCE [LARGE SCALE GENOMIC DNA]</scope>
</reference>
<organism evidence="1 2">
    <name type="scientific">Aeromonas phage AS-yj</name>
    <dbReference type="NCBI Taxonomy" id="2026115"/>
    <lineage>
        <taxon>Viruses</taxon>
        <taxon>Duplodnaviria</taxon>
        <taxon>Heunggongvirae</taxon>
        <taxon>Uroviricota</taxon>
        <taxon>Caudoviricetes</taxon>
        <taxon>Pantevenvirales</taxon>
        <taxon>Straboviridae</taxon>
        <taxon>Emmerichvirinae</taxon>
        <taxon>Ceceduovirus</taxon>
        <taxon>Ceceduovirus aszj</taxon>
    </lineage>
</organism>
<accession>A0A291LEL5</accession>
<name>A0A291LEL5_9CAUD</name>
<evidence type="ECO:0000313" key="2">
    <source>
        <dbReference type="Proteomes" id="UP000258444"/>
    </source>
</evidence>
<protein>
    <submittedName>
        <fullName evidence="1">Uncharacterized protein</fullName>
    </submittedName>
</protein>
<proteinExistence type="predicted"/>
<dbReference type="EMBL" id="MF498774">
    <property type="protein sequence ID" value="ATI17836.1"/>
    <property type="molecule type" value="Genomic_DNA"/>
</dbReference>
<dbReference type="Proteomes" id="UP000258444">
    <property type="component" value="Genome"/>
</dbReference>